<evidence type="ECO:0000256" key="8">
    <source>
        <dbReference type="ARBA" id="ARBA00038120"/>
    </source>
</evidence>
<keyword evidence="4 11" id="KW-0808">Transferase</keyword>
<dbReference type="InterPro" id="IPR001173">
    <property type="entry name" value="Glyco_trans_2-like"/>
</dbReference>
<comment type="similarity">
    <text evidence="8">Belongs to the glycosyltransferase 2 family. CrtQ subfamily.</text>
</comment>
<dbReference type="InterPro" id="IPR029044">
    <property type="entry name" value="Nucleotide-diphossugar_trans"/>
</dbReference>
<protein>
    <recommendedName>
        <fullName evidence="9">4,4'-diaponeurosporenoate glycosyltransferase</fullName>
    </recommendedName>
</protein>
<accession>A0ABW2AV08</accession>
<keyword evidence="12" id="KW-1185">Reference proteome</keyword>
<evidence type="ECO:0000256" key="2">
    <source>
        <dbReference type="ARBA" id="ARBA00022475"/>
    </source>
</evidence>
<proteinExistence type="inferred from homology"/>
<dbReference type="EMBL" id="JBHSWJ010000002">
    <property type="protein sequence ID" value="MFC6714653.1"/>
    <property type="molecule type" value="Genomic_DNA"/>
</dbReference>
<evidence type="ECO:0000256" key="4">
    <source>
        <dbReference type="ARBA" id="ARBA00022679"/>
    </source>
</evidence>
<gene>
    <name evidence="11" type="ORF">ACFQBT_12830</name>
</gene>
<dbReference type="PANTHER" id="PTHR43646">
    <property type="entry name" value="GLYCOSYLTRANSFERASE"/>
    <property type="match status" value="1"/>
</dbReference>
<evidence type="ECO:0000256" key="5">
    <source>
        <dbReference type="ARBA" id="ARBA00023136"/>
    </source>
</evidence>
<comment type="caution">
    <text evidence="11">The sequence shown here is derived from an EMBL/GenBank/DDBJ whole genome shotgun (WGS) entry which is preliminary data.</text>
</comment>
<dbReference type="GO" id="GO:0016757">
    <property type="term" value="F:glycosyltransferase activity"/>
    <property type="evidence" value="ECO:0007669"/>
    <property type="project" value="UniProtKB-KW"/>
</dbReference>
<keyword evidence="2" id="KW-1003">Cell membrane</keyword>
<sequence>MTDKQSLRSAAVLGAIIIPAHNEAAVLARTLSPLAQMIANGEVEVIVAANGCTDQTAEVAAQVAGVRVVQVDVASKTAALNYADQLASHWPRIYLDADVSITADAVRDVFDCLSNNRSLAARPSMHYDTHGSSFFVRSYYRARSKLPENQRHLWGAGTYGLSRSARERFEEFPALIADDVFVDLLFSNAEKTIVDTEDVVVYAPTNRRDLLSVMRRSYRGNRQLQDHGLLPPQSRTTSSVGRQLVATVHGPRSLLDAGIYLSVVVQGRLGRRKTATLWERDESRRVGSLTA</sequence>
<dbReference type="SUPFAM" id="SSF53448">
    <property type="entry name" value="Nucleotide-diphospho-sugar transferases"/>
    <property type="match status" value="1"/>
</dbReference>
<evidence type="ECO:0000256" key="6">
    <source>
        <dbReference type="ARBA" id="ARBA00037281"/>
    </source>
</evidence>
<reference evidence="12" key="1">
    <citation type="journal article" date="2019" name="Int. J. Syst. Evol. Microbiol.">
        <title>The Global Catalogue of Microorganisms (GCM) 10K type strain sequencing project: providing services to taxonomists for standard genome sequencing and annotation.</title>
        <authorList>
            <consortium name="The Broad Institute Genomics Platform"/>
            <consortium name="The Broad Institute Genome Sequencing Center for Infectious Disease"/>
            <person name="Wu L."/>
            <person name="Ma J."/>
        </authorList>
    </citation>
    <scope>NUCLEOTIDE SEQUENCE [LARGE SCALE GENOMIC DNA]</scope>
    <source>
        <strain evidence="12">NBRC 106593</strain>
    </source>
</reference>
<evidence type="ECO:0000256" key="3">
    <source>
        <dbReference type="ARBA" id="ARBA00022676"/>
    </source>
</evidence>
<organism evidence="11 12">
    <name type="scientific">Branchiibius cervicis</name>
    <dbReference type="NCBI Taxonomy" id="908252"/>
    <lineage>
        <taxon>Bacteria</taxon>
        <taxon>Bacillati</taxon>
        <taxon>Actinomycetota</taxon>
        <taxon>Actinomycetes</taxon>
        <taxon>Micrococcales</taxon>
        <taxon>Dermacoccaceae</taxon>
        <taxon>Branchiibius</taxon>
    </lineage>
</organism>
<comment type="subcellular location">
    <subcellularLocation>
        <location evidence="1">Cell membrane</location>
    </subcellularLocation>
</comment>
<evidence type="ECO:0000313" key="12">
    <source>
        <dbReference type="Proteomes" id="UP001596356"/>
    </source>
</evidence>
<dbReference type="Proteomes" id="UP001596356">
    <property type="component" value="Unassembled WGS sequence"/>
</dbReference>
<evidence type="ECO:0000256" key="7">
    <source>
        <dbReference type="ARBA" id="ARBA00037904"/>
    </source>
</evidence>
<evidence type="ECO:0000256" key="9">
    <source>
        <dbReference type="ARBA" id="ARBA00040345"/>
    </source>
</evidence>
<dbReference type="RefSeq" id="WP_377823210.1">
    <property type="nucleotide sequence ID" value="NZ_JBHSWJ010000002.1"/>
</dbReference>
<feature type="domain" description="Glycosyltransferase 2-like" evidence="10">
    <location>
        <begin position="16"/>
        <end position="134"/>
    </location>
</feature>
<evidence type="ECO:0000256" key="1">
    <source>
        <dbReference type="ARBA" id="ARBA00004236"/>
    </source>
</evidence>
<dbReference type="PANTHER" id="PTHR43646:SF2">
    <property type="entry name" value="GLYCOSYLTRANSFERASE 2-LIKE DOMAIN-CONTAINING PROTEIN"/>
    <property type="match status" value="1"/>
</dbReference>
<comment type="pathway">
    <text evidence="7">Carotenoid biosynthesis; staphyloxanthin biosynthesis; staphyloxanthin from farnesyl diphosphate: step 4/5.</text>
</comment>
<keyword evidence="5" id="KW-0472">Membrane</keyword>
<keyword evidence="3 11" id="KW-0328">Glycosyltransferase</keyword>
<evidence type="ECO:0000313" key="11">
    <source>
        <dbReference type="EMBL" id="MFC6714653.1"/>
    </source>
</evidence>
<dbReference type="Gene3D" id="3.90.550.10">
    <property type="entry name" value="Spore Coat Polysaccharide Biosynthesis Protein SpsA, Chain A"/>
    <property type="match status" value="1"/>
</dbReference>
<comment type="function">
    <text evidence="6">Catalyzes the glycosylation of 4,4'-diaponeurosporenoate, i.e. the esterification of glucose at the C1'' position with the carboxyl group of 4,4'-diaponeurosporenic acid, to form glycosyl-4,4'-diaponeurosporenoate. This is a step in the biosynthesis of staphyloxanthin, an orange pigment present in most staphylococci strains.</text>
</comment>
<name>A0ABW2AV08_9MICO</name>
<dbReference type="Pfam" id="PF00535">
    <property type="entry name" value="Glycos_transf_2"/>
    <property type="match status" value="1"/>
</dbReference>
<evidence type="ECO:0000259" key="10">
    <source>
        <dbReference type="Pfam" id="PF00535"/>
    </source>
</evidence>